<comment type="caution">
    <text evidence="1">The sequence shown here is derived from an EMBL/GenBank/DDBJ whole genome shotgun (WGS) entry which is preliminary data.</text>
</comment>
<dbReference type="Proteomes" id="UP000606974">
    <property type="component" value="Unassembled WGS sequence"/>
</dbReference>
<organism evidence="1 2">
    <name type="scientific">Endocarpon pusillum</name>
    <dbReference type="NCBI Taxonomy" id="364733"/>
    <lineage>
        <taxon>Eukaryota</taxon>
        <taxon>Fungi</taxon>
        <taxon>Dikarya</taxon>
        <taxon>Ascomycota</taxon>
        <taxon>Pezizomycotina</taxon>
        <taxon>Eurotiomycetes</taxon>
        <taxon>Chaetothyriomycetidae</taxon>
        <taxon>Verrucariales</taxon>
        <taxon>Verrucariaceae</taxon>
        <taxon>Endocarpon</taxon>
    </lineage>
</organism>
<evidence type="ECO:0000313" key="2">
    <source>
        <dbReference type="Proteomes" id="UP000606974"/>
    </source>
</evidence>
<accession>A0A8H7ASX3</accession>
<name>A0A8H7ASX3_9EURO</name>
<sequence length="154" mass="17537">MLRTRTETDKLRTQTITANTNVSSARIMSLVGRYGFSEQPRVYGFELGDTGSNSGTRTAIRTRTTGGMAQTVTRPITQTQTSTTDRVAQMVTQQATRIQRRIVKRQSTPKEPSGRYARFLVWLKSLAIRPGWRDIIGLKRSKRGRRSENGFLWR</sequence>
<protein>
    <submittedName>
        <fullName evidence="1">Uncharacterized protein</fullName>
    </submittedName>
</protein>
<keyword evidence="2" id="KW-1185">Reference proteome</keyword>
<dbReference type="AlphaFoldDB" id="A0A8H7ASX3"/>
<dbReference type="EMBL" id="JAACFV010000029">
    <property type="protein sequence ID" value="KAF7510560.1"/>
    <property type="molecule type" value="Genomic_DNA"/>
</dbReference>
<reference evidence="1" key="1">
    <citation type="submission" date="2020-02" db="EMBL/GenBank/DDBJ databases">
        <authorList>
            <person name="Palmer J.M."/>
        </authorList>
    </citation>
    <scope>NUCLEOTIDE SEQUENCE</scope>
    <source>
        <strain evidence="1">EPUS1.4</strain>
        <tissue evidence="1">Thallus</tissue>
    </source>
</reference>
<proteinExistence type="predicted"/>
<evidence type="ECO:0000313" key="1">
    <source>
        <dbReference type="EMBL" id="KAF7510560.1"/>
    </source>
</evidence>
<gene>
    <name evidence="1" type="ORF">GJ744_006406</name>
</gene>